<dbReference type="AlphaFoldDB" id="A0A9N7R9E0"/>
<organism evidence="1 2">
    <name type="scientific">Striga hermonthica</name>
    <name type="common">Purple witchweed</name>
    <name type="synonym">Buchnera hermonthica</name>
    <dbReference type="NCBI Taxonomy" id="68872"/>
    <lineage>
        <taxon>Eukaryota</taxon>
        <taxon>Viridiplantae</taxon>
        <taxon>Streptophyta</taxon>
        <taxon>Embryophyta</taxon>
        <taxon>Tracheophyta</taxon>
        <taxon>Spermatophyta</taxon>
        <taxon>Magnoliopsida</taxon>
        <taxon>eudicotyledons</taxon>
        <taxon>Gunneridae</taxon>
        <taxon>Pentapetalae</taxon>
        <taxon>asterids</taxon>
        <taxon>lamiids</taxon>
        <taxon>Lamiales</taxon>
        <taxon>Orobanchaceae</taxon>
        <taxon>Buchnereae</taxon>
        <taxon>Striga</taxon>
    </lineage>
</organism>
<dbReference type="OrthoDB" id="2270193at2759"/>
<sequence length="120" mass="13834">ANVSEGIPKVYPFIRNQDRPHNAFTTERARKAGHAVGRYLSQFLLIILVQLQWRMTQKESWESWLGKHLKIGWNAGKQWGATFLMLLESVVRQIMMLSQLLCLEVMKMTRIMGTGSSTLE</sequence>
<reference evidence="1" key="1">
    <citation type="submission" date="2019-12" db="EMBL/GenBank/DDBJ databases">
        <authorList>
            <person name="Scholes J."/>
        </authorList>
    </citation>
    <scope>NUCLEOTIDE SEQUENCE</scope>
</reference>
<evidence type="ECO:0000313" key="2">
    <source>
        <dbReference type="Proteomes" id="UP001153555"/>
    </source>
</evidence>
<keyword evidence="2" id="KW-1185">Reference proteome</keyword>
<name>A0A9N7R9E0_STRHE</name>
<gene>
    <name evidence="1" type="ORF">SHERM_19272</name>
</gene>
<proteinExistence type="predicted"/>
<feature type="non-terminal residue" evidence="1">
    <location>
        <position position="120"/>
    </location>
</feature>
<evidence type="ECO:0000313" key="1">
    <source>
        <dbReference type="EMBL" id="CAA0821270.1"/>
    </source>
</evidence>
<accession>A0A9N7R9E0</accession>
<feature type="non-terminal residue" evidence="1">
    <location>
        <position position="1"/>
    </location>
</feature>
<protein>
    <submittedName>
        <fullName evidence="1">E3 ubiquitin-protein ligase ORTHRUS 2</fullName>
    </submittedName>
</protein>
<dbReference type="Proteomes" id="UP001153555">
    <property type="component" value="Unassembled WGS sequence"/>
</dbReference>
<dbReference type="EMBL" id="CACSLK010020742">
    <property type="protein sequence ID" value="CAA0821270.1"/>
    <property type="molecule type" value="Genomic_DNA"/>
</dbReference>
<comment type="caution">
    <text evidence="1">The sequence shown here is derived from an EMBL/GenBank/DDBJ whole genome shotgun (WGS) entry which is preliminary data.</text>
</comment>